<dbReference type="InterPro" id="IPR028884">
    <property type="entry name" value="Trm82"/>
</dbReference>
<dbReference type="PANTHER" id="PTHR16288:SF0">
    <property type="entry name" value="TRNA (GUANINE-N(7)-)-METHYLTRANSFERASE NON-CATALYTIC SUBUNIT WDR4"/>
    <property type="match status" value="1"/>
</dbReference>
<dbReference type="GO" id="GO:0005634">
    <property type="term" value="C:nucleus"/>
    <property type="evidence" value="ECO:0007669"/>
    <property type="project" value="UniProtKB-SubCell"/>
</dbReference>
<dbReference type="Proteomes" id="UP000030752">
    <property type="component" value="Unassembled WGS sequence"/>
</dbReference>
<dbReference type="GO" id="GO:0005829">
    <property type="term" value="C:cytosol"/>
    <property type="evidence" value="ECO:0007669"/>
    <property type="project" value="TreeGrafter"/>
</dbReference>
<dbReference type="HAMAP" id="MF_03056">
    <property type="entry name" value="TRM82"/>
    <property type="match status" value="1"/>
</dbReference>
<reference evidence="8 9" key="1">
    <citation type="submission" date="2013-03" db="EMBL/GenBank/DDBJ databases">
        <title>The Genome Sequence of Phialophora europaea CBS 101466.</title>
        <authorList>
            <consortium name="The Broad Institute Genomics Platform"/>
            <person name="Cuomo C."/>
            <person name="de Hoog S."/>
            <person name="Gorbushina A."/>
            <person name="Walker B."/>
            <person name="Young S.K."/>
            <person name="Zeng Q."/>
            <person name="Gargeya S."/>
            <person name="Fitzgerald M."/>
            <person name="Haas B."/>
            <person name="Abouelleil A."/>
            <person name="Allen A.W."/>
            <person name="Alvarado L."/>
            <person name="Arachchi H.M."/>
            <person name="Berlin A.M."/>
            <person name="Chapman S.B."/>
            <person name="Gainer-Dewar J."/>
            <person name="Goldberg J."/>
            <person name="Griggs A."/>
            <person name="Gujja S."/>
            <person name="Hansen M."/>
            <person name="Howarth C."/>
            <person name="Imamovic A."/>
            <person name="Ireland A."/>
            <person name="Larimer J."/>
            <person name="McCowan C."/>
            <person name="Murphy C."/>
            <person name="Pearson M."/>
            <person name="Poon T.W."/>
            <person name="Priest M."/>
            <person name="Roberts A."/>
            <person name="Saif S."/>
            <person name="Shea T."/>
            <person name="Sisk P."/>
            <person name="Sykes S."/>
            <person name="Wortman J."/>
            <person name="Nusbaum C."/>
            <person name="Birren B."/>
        </authorList>
    </citation>
    <scope>NUCLEOTIDE SEQUENCE [LARGE SCALE GENOMIC DNA]</scope>
    <source>
        <strain evidence="8 9">CBS 101466</strain>
    </source>
</reference>
<comment type="subcellular location">
    <subcellularLocation>
        <location evidence="1 6">Nucleus</location>
    </subcellularLocation>
</comment>
<keyword evidence="4 6" id="KW-0677">Repeat</keyword>
<dbReference type="InterPro" id="IPR015943">
    <property type="entry name" value="WD40/YVTN_repeat-like_dom_sf"/>
</dbReference>
<keyword evidence="5 6" id="KW-0539">Nucleus</keyword>
<name>W2S6R3_CYPE1</name>
<feature type="region of interest" description="Disordered" evidence="7">
    <location>
        <begin position="495"/>
        <end position="514"/>
    </location>
</feature>
<dbReference type="STRING" id="1220924.W2S6R3"/>
<evidence type="ECO:0000256" key="5">
    <source>
        <dbReference type="ARBA" id="ARBA00023242"/>
    </source>
</evidence>
<dbReference type="EMBL" id="KB822718">
    <property type="protein sequence ID" value="ETN43629.1"/>
    <property type="molecule type" value="Genomic_DNA"/>
</dbReference>
<evidence type="ECO:0000256" key="4">
    <source>
        <dbReference type="ARBA" id="ARBA00022737"/>
    </source>
</evidence>
<evidence type="ECO:0000256" key="3">
    <source>
        <dbReference type="ARBA" id="ARBA00022694"/>
    </source>
</evidence>
<evidence type="ECO:0000256" key="6">
    <source>
        <dbReference type="HAMAP-Rule" id="MF_03056"/>
    </source>
</evidence>
<dbReference type="RefSeq" id="XP_008715365.1">
    <property type="nucleotide sequence ID" value="XM_008717143.1"/>
</dbReference>
<evidence type="ECO:0000313" key="8">
    <source>
        <dbReference type="EMBL" id="ETN43629.1"/>
    </source>
</evidence>
<dbReference type="HOGENOM" id="CLU_022082_0_0_1"/>
<evidence type="ECO:0000256" key="7">
    <source>
        <dbReference type="SAM" id="MobiDB-lite"/>
    </source>
</evidence>
<comment type="function">
    <text evidence="6">Required for the formation of N(7)-methylguanine at position 46 (m7G46) in tRNA. In the complex, it is required to stabilize and induce conformational changes of the catalytic subunit.</text>
</comment>
<dbReference type="UniPathway" id="UPA00989"/>
<feature type="compositionally biased region" description="Acidic residues" evidence="7">
    <location>
        <begin position="535"/>
        <end position="546"/>
    </location>
</feature>
<dbReference type="OrthoDB" id="339900at2759"/>
<dbReference type="eggNOG" id="KOG3914">
    <property type="taxonomic scope" value="Eukaryota"/>
</dbReference>
<proteinExistence type="inferred from homology"/>
<dbReference type="GO" id="GO:0043527">
    <property type="term" value="C:tRNA methyltransferase complex"/>
    <property type="evidence" value="ECO:0007669"/>
    <property type="project" value="TreeGrafter"/>
</dbReference>
<keyword evidence="2 6" id="KW-0853">WD repeat</keyword>
<feature type="region of interest" description="Disordered" evidence="7">
    <location>
        <begin position="36"/>
        <end position="114"/>
    </location>
</feature>
<organism evidence="8 9">
    <name type="scientific">Cyphellophora europaea (strain CBS 101466)</name>
    <name type="common">Phialophora europaea</name>
    <dbReference type="NCBI Taxonomy" id="1220924"/>
    <lineage>
        <taxon>Eukaryota</taxon>
        <taxon>Fungi</taxon>
        <taxon>Dikarya</taxon>
        <taxon>Ascomycota</taxon>
        <taxon>Pezizomycotina</taxon>
        <taxon>Eurotiomycetes</taxon>
        <taxon>Chaetothyriomycetidae</taxon>
        <taxon>Chaetothyriales</taxon>
        <taxon>Cyphellophoraceae</taxon>
        <taxon>Cyphellophora</taxon>
    </lineage>
</organism>
<comment type="pathway">
    <text evidence="6">tRNA modification; N(7)-methylguanine-tRNA biosynthesis.</text>
</comment>
<gene>
    <name evidence="8" type="ORF">HMPREF1541_02788</name>
</gene>
<keyword evidence="9" id="KW-1185">Reference proteome</keyword>
<accession>W2S6R3</accession>
<dbReference type="PANTHER" id="PTHR16288">
    <property type="entry name" value="WD40 REPEAT PROTEIN 4"/>
    <property type="match status" value="1"/>
</dbReference>
<evidence type="ECO:0000313" key="9">
    <source>
        <dbReference type="Proteomes" id="UP000030752"/>
    </source>
</evidence>
<evidence type="ECO:0000256" key="1">
    <source>
        <dbReference type="ARBA" id="ARBA00004123"/>
    </source>
</evidence>
<keyword evidence="3 6" id="KW-0819">tRNA processing</keyword>
<dbReference type="GeneID" id="19970127"/>
<dbReference type="FunCoup" id="W2S6R3">
    <property type="interactions" value="261"/>
</dbReference>
<evidence type="ECO:0000256" key="2">
    <source>
        <dbReference type="ARBA" id="ARBA00022574"/>
    </source>
</evidence>
<dbReference type="AlphaFoldDB" id="W2S6R3"/>
<sequence length="555" mass="60234">MATQPFQKLCSIRGTSTVIAAAGSKLLGIDLASGKASWKLPRSSSSSTESHTNGEEPTSKRRKLDNSHAVADVTASISRGSSEDSINFKTERLKGERKKSKVEKEAPPPNVSHLFATHNGKHLIVVTAEDKAVSIYNVISTPLGTDLVLQSKRHMPKRLSAATLTPDERFLVVGDKFGDVYELPLLPTEGWVPPEKKTTDAKIFEPSATELTVHTKGNLQALKQQKQQKVMKKEREGLLFEHRVLLGHVSLLTDVALARIMVDGKERRFVLTSDRDEHVRVSRYPQAHVIEGFCLGIKEFVSRLCVVPWATQWVAVGTGEPSLRIYEWLSGKLLDMDDFQGVAELLEVLSPSSAQESEDRKLAVSGIWPVSVADVNATAGKACGQLLVALEGVPLLFCYSINAEGKITPSQKLEMDGNILDVAALEAPPNTSSIAVSIDTAHGAGSTASYMPDTATKRDPVTVFRLESHENGEKWVPSEQPPTMRTAVAQVGELPGIPEANSSGRLDRRKGPYSPLGEFLYGLENLRKKRGDAAQDPEEDDGDEGLGEGGAPPDV</sequence>
<feature type="compositionally biased region" description="Polar residues" evidence="7">
    <location>
        <begin position="75"/>
        <end position="88"/>
    </location>
</feature>
<comment type="similarity">
    <text evidence="6">Belongs to the WD repeat TRM82 family.</text>
</comment>
<dbReference type="VEuPathDB" id="FungiDB:HMPREF1541_02788"/>
<dbReference type="InParanoid" id="W2S6R3"/>
<dbReference type="Gene3D" id="2.130.10.10">
    <property type="entry name" value="YVTN repeat-like/Quinoprotein amine dehydrogenase"/>
    <property type="match status" value="1"/>
</dbReference>
<dbReference type="InterPro" id="IPR036322">
    <property type="entry name" value="WD40_repeat_dom_sf"/>
</dbReference>
<dbReference type="SUPFAM" id="SSF50978">
    <property type="entry name" value="WD40 repeat-like"/>
    <property type="match status" value="1"/>
</dbReference>
<protein>
    <submittedName>
        <fullName evidence="8">Uncharacterized protein</fullName>
    </submittedName>
</protein>
<dbReference type="GO" id="GO:0106004">
    <property type="term" value="P:tRNA (guanine-N7)-methylation"/>
    <property type="evidence" value="ECO:0007669"/>
    <property type="project" value="UniProtKB-UniRule"/>
</dbReference>
<feature type="region of interest" description="Disordered" evidence="7">
    <location>
        <begin position="527"/>
        <end position="555"/>
    </location>
</feature>